<dbReference type="Proteomes" id="UP000316562">
    <property type="component" value="Unassembled WGS sequence"/>
</dbReference>
<name>A0A519BE64_ACIG2</name>
<gene>
    <name evidence="1" type="ORF">EVJ46_09910</name>
</gene>
<reference evidence="1 2" key="1">
    <citation type="journal article" date="2019" name="ISME J.">
        <title>Insights into ecological role of a new deltaproteobacterial order Candidatus Acidulodesulfobacterales by metagenomics and metatranscriptomics.</title>
        <authorList>
            <person name="Tan S."/>
            <person name="Liu J."/>
            <person name="Fang Y."/>
            <person name="Hedlund B.P."/>
            <person name="Lian Z.H."/>
            <person name="Huang L.Y."/>
            <person name="Li J.T."/>
            <person name="Huang L.N."/>
            <person name="Li W.J."/>
            <person name="Jiang H.C."/>
            <person name="Dong H.L."/>
            <person name="Shu W.S."/>
        </authorList>
    </citation>
    <scope>NUCLEOTIDE SEQUENCE [LARGE SCALE GENOMIC DNA]</scope>
    <source>
        <strain evidence="1">AP2</strain>
    </source>
</reference>
<dbReference type="AlphaFoldDB" id="A0A519BE64"/>
<protein>
    <submittedName>
        <fullName evidence="1">Uncharacterized protein</fullName>
    </submittedName>
</protein>
<dbReference type="EMBL" id="SGBC01000005">
    <property type="protein sequence ID" value="RZD15564.1"/>
    <property type="molecule type" value="Genomic_DNA"/>
</dbReference>
<accession>A0A519BE64</accession>
<comment type="caution">
    <text evidence="1">The sequence shown here is derived from an EMBL/GenBank/DDBJ whole genome shotgun (WGS) entry which is preliminary data.</text>
</comment>
<proteinExistence type="predicted"/>
<sequence>MDDIVIAWYKKDEYDKLLRVIDDKDSMPSVYEVWLEIATATMQNLRKEGYNVKKVIVNIDELVDWCNVMKKENIAKNRALFVSLRANKNY</sequence>
<evidence type="ECO:0000313" key="2">
    <source>
        <dbReference type="Proteomes" id="UP000316562"/>
    </source>
</evidence>
<evidence type="ECO:0000313" key="1">
    <source>
        <dbReference type="EMBL" id="RZD15564.1"/>
    </source>
</evidence>
<organism evidence="1 2">
    <name type="scientific">Acididesulfobacter guangdongensis</name>
    <dbReference type="NCBI Taxonomy" id="2597225"/>
    <lineage>
        <taxon>Bacteria</taxon>
        <taxon>Deltaproteobacteria</taxon>
        <taxon>Candidatus Acidulodesulfobacterales</taxon>
        <taxon>Candidatus Acididesulfobacter</taxon>
    </lineage>
</organism>